<evidence type="ECO:0000256" key="9">
    <source>
        <dbReference type="ARBA" id="ARBA00022842"/>
    </source>
</evidence>
<dbReference type="SMART" id="SM00493">
    <property type="entry name" value="TOPRIM"/>
    <property type="match status" value="1"/>
</dbReference>
<accession>A0A6N2SR14</accession>
<evidence type="ECO:0000313" key="17">
    <source>
        <dbReference type="EMBL" id="VYS95048.1"/>
    </source>
</evidence>
<comment type="catalytic activity">
    <reaction evidence="12">
        <text>ssDNA + n NTP = ssDNA/pppN(pN)n-1 hybrid + (n-1) diphosphate.</text>
        <dbReference type="EC" id="2.7.7.101"/>
    </reaction>
</comment>
<dbReference type="Pfam" id="PF08275">
    <property type="entry name" value="DNAG_N"/>
    <property type="match status" value="1"/>
</dbReference>
<keyword evidence="2 12" id="KW-0639">Primosome</keyword>
<comment type="subunit">
    <text evidence="12">Monomer. Interacts with DnaB.</text>
</comment>
<comment type="cofactor">
    <cofactor evidence="12 13 14">
        <name>Zn(2+)</name>
        <dbReference type="ChEBI" id="CHEBI:29105"/>
    </cofactor>
    <text evidence="12 13 14">Binds 1 zinc ion per monomer.</text>
</comment>
<keyword evidence="10 12" id="KW-0238">DNA-binding</keyword>
<evidence type="ECO:0000256" key="2">
    <source>
        <dbReference type="ARBA" id="ARBA00022515"/>
    </source>
</evidence>
<evidence type="ECO:0000256" key="1">
    <source>
        <dbReference type="ARBA" id="ARBA00022478"/>
    </source>
</evidence>
<comment type="function">
    <text evidence="12 13">RNA polymerase that catalyzes the synthesis of short RNA molecules used as primers for DNA polymerase during DNA replication.</text>
</comment>
<reference evidence="17" key="1">
    <citation type="submission" date="2019-11" db="EMBL/GenBank/DDBJ databases">
        <authorList>
            <person name="Feng L."/>
        </authorList>
    </citation>
    <scope>NUCLEOTIDE SEQUENCE</scope>
    <source>
        <strain evidence="17">AodontolyticusLFYP35</strain>
    </source>
</reference>
<dbReference type="SUPFAM" id="SSF57783">
    <property type="entry name" value="Zinc beta-ribbon"/>
    <property type="match status" value="1"/>
</dbReference>
<dbReference type="InterPro" id="IPR019475">
    <property type="entry name" value="DNA_primase_DnaB-bd"/>
</dbReference>
<feature type="region of interest" description="Disordered" evidence="15">
    <location>
        <begin position="453"/>
        <end position="482"/>
    </location>
</feature>
<keyword evidence="5 12" id="KW-0235">DNA replication</keyword>
<comment type="domain">
    <text evidence="12">Contains an N-terminal zinc-binding domain, a central core domain that contains the primase activity, and a C-terminal DnaB-binding domain.</text>
</comment>
<dbReference type="SUPFAM" id="SSF56731">
    <property type="entry name" value="DNA primase core"/>
    <property type="match status" value="1"/>
</dbReference>
<dbReference type="GO" id="GO:0008270">
    <property type="term" value="F:zinc ion binding"/>
    <property type="evidence" value="ECO:0007669"/>
    <property type="project" value="UniProtKB-UniRule"/>
</dbReference>
<feature type="domain" description="Toprim" evidence="16">
    <location>
        <begin position="264"/>
        <end position="362"/>
    </location>
</feature>
<evidence type="ECO:0000256" key="11">
    <source>
        <dbReference type="ARBA" id="ARBA00023163"/>
    </source>
</evidence>
<organism evidence="17">
    <name type="scientific">Schaalia odontolytica</name>
    <dbReference type="NCBI Taxonomy" id="1660"/>
    <lineage>
        <taxon>Bacteria</taxon>
        <taxon>Bacillati</taxon>
        <taxon>Actinomycetota</taxon>
        <taxon>Actinomycetes</taxon>
        <taxon>Actinomycetales</taxon>
        <taxon>Actinomycetaceae</taxon>
        <taxon>Schaalia</taxon>
    </lineage>
</organism>
<evidence type="ECO:0000256" key="7">
    <source>
        <dbReference type="ARBA" id="ARBA00022771"/>
    </source>
</evidence>
<dbReference type="PIRSF" id="PIRSF002811">
    <property type="entry name" value="DnaG"/>
    <property type="match status" value="1"/>
</dbReference>
<evidence type="ECO:0000256" key="10">
    <source>
        <dbReference type="ARBA" id="ARBA00023125"/>
    </source>
</evidence>
<dbReference type="FunFam" id="3.90.980.10:FF:000001">
    <property type="entry name" value="DNA primase"/>
    <property type="match status" value="1"/>
</dbReference>
<dbReference type="InterPro" id="IPR013173">
    <property type="entry name" value="DNA_primase_DnaG_DnaB-bd_dom"/>
</dbReference>
<evidence type="ECO:0000256" key="8">
    <source>
        <dbReference type="ARBA" id="ARBA00022833"/>
    </source>
</evidence>
<evidence type="ECO:0000256" key="3">
    <source>
        <dbReference type="ARBA" id="ARBA00022679"/>
    </source>
</evidence>
<keyword evidence="9" id="KW-0460">Magnesium</keyword>
<dbReference type="Pfam" id="PF10410">
    <property type="entry name" value="DnaB_bind"/>
    <property type="match status" value="1"/>
</dbReference>
<evidence type="ECO:0000256" key="14">
    <source>
        <dbReference type="PIRSR" id="PIRSR002811-1"/>
    </source>
</evidence>
<dbReference type="InterPro" id="IPR037068">
    <property type="entry name" value="DNA_primase_core_N_sf"/>
</dbReference>
<dbReference type="Gene3D" id="3.40.1360.10">
    <property type="match status" value="1"/>
</dbReference>
<dbReference type="AlphaFoldDB" id="A0A6N2SR14"/>
<keyword evidence="7 12" id="KW-0863">Zinc-finger</keyword>
<dbReference type="NCBIfam" id="TIGR01391">
    <property type="entry name" value="dnaG"/>
    <property type="match status" value="1"/>
</dbReference>
<dbReference type="CDD" id="cd03364">
    <property type="entry name" value="TOPRIM_DnaG_primases"/>
    <property type="match status" value="1"/>
</dbReference>
<dbReference type="Pfam" id="PF13662">
    <property type="entry name" value="Toprim_4"/>
    <property type="match status" value="1"/>
</dbReference>
<keyword evidence="11 12" id="KW-0804">Transcription</keyword>
<sequence>MAGLILKEDIAAVRDASRIEEIVGERVALRPAGVDSLKGLCPFHDERTPSFHVRPSQGFWHCFGCGEGGDVISFVQKVDSLSFTEAVEALALKAGITLRYEAAGSGTLRREEPGRRQRLLDAHRVAEEFYQVQFTSPEAHIGREFLAQRGFGEAMCRRFGIGYSPASWDALTRHLRSKGFTDQEIETAGLATRGNRGLYDRFRGRLMWPIRDITGATVGFGARRLNDEDKESPKYLNTPETPIYHKSQVLYGLDLAKKEITQGRRVVIVEGYTDVMAAHAAGVGCAVATCGTAFGEEHVKIVRRLLGDTADSAAGVVLSNGKAHGGEVIFTFDGDAAGQKAALRAFDMDQNFAAQTFVAVEPHGMDPCELRMAQGERAVVELVNSRTPLFEFVIRSVLRQLDLRTAEGRVKALRAATPVVARIRDRALQREYTRLLAGWIGMDISEVARAVRSSGSSRPASNGRGATPEASAPMPARRGPEDPVSKIERQALEALVQYPMYVVGSGFEELGGEAFSVPSYRAVHDAIRAAGGLGAFVKLLRQAEEHFGKGEKAVQAATRAFVDDVRELMIPEVASVLMELAVAPLPQDREDQLRAYCRGAMGAMVRLDVTRRLADANANLQRLSEDDPQYTQAFRELMRLEEVRRRFTERAQ</sequence>
<evidence type="ECO:0000256" key="4">
    <source>
        <dbReference type="ARBA" id="ARBA00022695"/>
    </source>
</evidence>
<dbReference type="PROSITE" id="PS50880">
    <property type="entry name" value="TOPRIM"/>
    <property type="match status" value="1"/>
</dbReference>
<evidence type="ECO:0000256" key="12">
    <source>
        <dbReference type="HAMAP-Rule" id="MF_00974"/>
    </source>
</evidence>
<feature type="zinc finger region" description="CHC2-type" evidence="12 14">
    <location>
        <begin position="41"/>
        <end position="65"/>
    </location>
</feature>
<evidence type="ECO:0000256" key="5">
    <source>
        <dbReference type="ARBA" id="ARBA00022705"/>
    </source>
</evidence>
<dbReference type="InterPro" id="IPR030846">
    <property type="entry name" value="DnaG_bac"/>
</dbReference>
<name>A0A6N2SR14_9ACTO</name>
<dbReference type="GO" id="GO:0006269">
    <property type="term" value="P:DNA replication, synthesis of primer"/>
    <property type="evidence" value="ECO:0007669"/>
    <property type="project" value="UniProtKB-UniRule"/>
</dbReference>
<evidence type="ECO:0000256" key="15">
    <source>
        <dbReference type="SAM" id="MobiDB-lite"/>
    </source>
</evidence>
<dbReference type="Pfam" id="PF01807">
    <property type="entry name" value="Zn_ribbon_DnaG"/>
    <property type="match status" value="1"/>
</dbReference>
<dbReference type="GO" id="GO:0003677">
    <property type="term" value="F:DNA binding"/>
    <property type="evidence" value="ECO:0007669"/>
    <property type="project" value="UniProtKB-KW"/>
</dbReference>
<dbReference type="Pfam" id="PF08278">
    <property type="entry name" value="DnaG_DnaB_bind"/>
    <property type="match status" value="1"/>
</dbReference>
<dbReference type="InterPro" id="IPR034151">
    <property type="entry name" value="TOPRIM_DnaG_bac"/>
</dbReference>
<dbReference type="HAMAP" id="MF_00974">
    <property type="entry name" value="DNA_primase_DnaG"/>
    <property type="match status" value="1"/>
</dbReference>
<dbReference type="FunFam" id="3.90.580.10:FF:000001">
    <property type="entry name" value="DNA primase"/>
    <property type="match status" value="1"/>
</dbReference>
<protein>
    <recommendedName>
        <fullName evidence="12 13">DNA primase</fullName>
        <ecNumber evidence="12">2.7.7.101</ecNumber>
    </recommendedName>
</protein>
<dbReference type="GO" id="GO:1990077">
    <property type="term" value="C:primosome complex"/>
    <property type="evidence" value="ECO:0007669"/>
    <property type="project" value="UniProtKB-KW"/>
</dbReference>
<dbReference type="GO" id="GO:0005737">
    <property type="term" value="C:cytoplasm"/>
    <property type="evidence" value="ECO:0007669"/>
    <property type="project" value="TreeGrafter"/>
</dbReference>
<keyword evidence="3 12" id="KW-0808">Transferase</keyword>
<evidence type="ECO:0000256" key="13">
    <source>
        <dbReference type="PIRNR" id="PIRNR002811"/>
    </source>
</evidence>
<dbReference type="InterPro" id="IPR006295">
    <property type="entry name" value="DNA_primase_DnaG"/>
</dbReference>
<dbReference type="Gene3D" id="3.90.980.10">
    <property type="entry name" value="DNA primase, catalytic core, N-terminal domain"/>
    <property type="match status" value="1"/>
</dbReference>
<evidence type="ECO:0000259" key="16">
    <source>
        <dbReference type="PROSITE" id="PS50880"/>
    </source>
</evidence>
<comment type="similarity">
    <text evidence="12 13">Belongs to the DnaG primase family.</text>
</comment>
<keyword evidence="6 12" id="KW-0479">Metal-binding</keyword>
<dbReference type="InterPro" id="IPR050219">
    <property type="entry name" value="DnaG_primase"/>
</dbReference>
<dbReference type="GO" id="GO:0000428">
    <property type="term" value="C:DNA-directed RNA polymerase complex"/>
    <property type="evidence" value="ECO:0007669"/>
    <property type="project" value="UniProtKB-KW"/>
</dbReference>
<dbReference type="PANTHER" id="PTHR30313:SF2">
    <property type="entry name" value="DNA PRIMASE"/>
    <property type="match status" value="1"/>
</dbReference>
<dbReference type="GO" id="GO:0003899">
    <property type="term" value="F:DNA-directed RNA polymerase activity"/>
    <property type="evidence" value="ECO:0007669"/>
    <property type="project" value="UniProtKB-UniRule"/>
</dbReference>
<dbReference type="EC" id="2.7.7.101" evidence="12"/>
<evidence type="ECO:0000256" key="6">
    <source>
        <dbReference type="ARBA" id="ARBA00022723"/>
    </source>
</evidence>
<dbReference type="InterPro" id="IPR002694">
    <property type="entry name" value="Znf_CHC2"/>
</dbReference>
<gene>
    <name evidence="12 17" type="primary">dnaG</name>
    <name evidence="17" type="ORF">AOLFYP35_00956</name>
</gene>
<feature type="compositionally biased region" description="Low complexity" evidence="15">
    <location>
        <begin position="453"/>
        <end position="466"/>
    </location>
</feature>
<proteinExistence type="inferred from homology"/>
<keyword evidence="8 12" id="KW-0862">Zinc</keyword>
<dbReference type="InterPro" id="IPR013264">
    <property type="entry name" value="DNAG_N"/>
</dbReference>
<dbReference type="InterPro" id="IPR036977">
    <property type="entry name" value="DNA_primase_Znf_CHC2"/>
</dbReference>
<dbReference type="SMART" id="SM00400">
    <property type="entry name" value="ZnF_CHCC"/>
    <property type="match status" value="1"/>
</dbReference>
<dbReference type="EMBL" id="CACRSM010000002">
    <property type="protein sequence ID" value="VYS95048.1"/>
    <property type="molecule type" value="Genomic_DNA"/>
</dbReference>
<dbReference type="Gene3D" id="3.90.580.10">
    <property type="entry name" value="Zinc finger, CHC2-type domain"/>
    <property type="match status" value="1"/>
</dbReference>
<dbReference type="InterPro" id="IPR006171">
    <property type="entry name" value="TOPRIM_dom"/>
</dbReference>
<dbReference type="PANTHER" id="PTHR30313">
    <property type="entry name" value="DNA PRIMASE"/>
    <property type="match status" value="1"/>
</dbReference>
<keyword evidence="4 12" id="KW-0548">Nucleotidyltransferase</keyword>
<keyword evidence="1 12" id="KW-0240">DNA-directed RNA polymerase</keyword>